<dbReference type="EMBL" id="JBELOE010000255">
    <property type="protein sequence ID" value="MER2493218.1"/>
    <property type="molecule type" value="Genomic_DNA"/>
</dbReference>
<gene>
    <name evidence="2" type="ORF">ABS311_15150</name>
</gene>
<dbReference type="Proteomes" id="UP001467690">
    <property type="component" value="Unassembled WGS sequence"/>
</dbReference>
<feature type="signal peptide" evidence="1">
    <location>
        <begin position="1"/>
        <end position="37"/>
    </location>
</feature>
<keyword evidence="3" id="KW-1185">Reference proteome</keyword>
<proteinExistence type="predicted"/>
<comment type="caution">
    <text evidence="2">The sequence shown here is derived from an EMBL/GenBank/DDBJ whole genome shotgun (WGS) entry which is preliminary data.</text>
</comment>
<organism evidence="2 3">
    <name type="scientific">Catenovulum sediminis</name>
    <dbReference type="NCBI Taxonomy" id="1740262"/>
    <lineage>
        <taxon>Bacteria</taxon>
        <taxon>Pseudomonadati</taxon>
        <taxon>Pseudomonadota</taxon>
        <taxon>Gammaproteobacteria</taxon>
        <taxon>Alteromonadales</taxon>
        <taxon>Alteromonadaceae</taxon>
        <taxon>Catenovulum</taxon>
    </lineage>
</organism>
<keyword evidence="1" id="KW-0732">Signal</keyword>
<evidence type="ECO:0000313" key="3">
    <source>
        <dbReference type="Proteomes" id="UP001467690"/>
    </source>
</evidence>
<dbReference type="InterPro" id="IPR010344">
    <property type="entry name" value="YbjH"/>
</dbReference>
<sequence length="734" mass="82707">MMTVRYLSLNNLCNLTSATSVFKLAVLCLPFTFNSWADESASSSTSSNANNSPYVTPSLQGFGGYFNTPSAYSFGGGQGVFMYSNQTERLGSYSTTPNFHFAAGLWDNLEVSGRNAAYHDTTTEGSDLSANIKFALPYIPENWFKLAVGIQDLGGAANHFDSQYVVLSRYFADYNFDASIGVGQSESRLGRLDGTFAAVKWQPYDWGAVLLEHDAISTNYGIELSTPKNWLGGHTRFFAKAMLGASEDALSDETYWGIGLNTNLYQTRADIEPARIKYVAEPDYAKNNSANQDAFLLIRQALRARGFTDFKIGTAGYQADSQKQHLVIAVENNLYSGNHIDTFAVVLSIVSKMSPESVEHFTVQILQNGIQVDAVSGNLSEYRAFLQGADLKLAEQPNNAGDSVNWLKEDSSFFIKPKLTLYPHLVTTVGTELGMLDYSLAWATHLELPIPLWPGLTATAFHLKQLRETEDFRDGKFFAKSRQQTGIHNLMLHQTFELPFNTKLMLNYGEFSQDYRLSAVEAGWQSDNGQHHLFYYYGQYNHTGEKELGYDQACVKDPSKPLYDCYGVLPQYNDKTISVAKYRYYSPWLNTSFFTKYGKFWSGDEGLHLLVSRHFDDVEVNLQFKATKNADEGLMQGFVYEDEYQKTIGLGFTVALGPRKDFNSRYINIRGRADWSYIVNTLVGEEHNGLTYGLASEARTFYHLDNHFNNFGRKGLSYLYKHQDRLRAAYFELR</sequence>
<protein>
    <submittedName>
        <fullName evidence="2">YjbH domain-containing protein</fullName>
    </submittedName>
</protein>
<feature type="chain" id="PRO_5047418439" evidence="1">
    <location>
        <begin position="38"/>
        <end position="734"/>
    </location>
</feature>
<accession>A0ABV1RJU3</accession>
<dbReference type="Pfam" id="PF06082">
    <property type="entry name" value="YjbH"/>
    <property type="match status" value="1"/>
</dbReference>
<name>A0ABV1RJU3_9ALTE</name>
<evidence type="ECO:0000313" key="2">
    <source>
        <dbReference type="EMBL" id="MER2493218.1"/>
    </source>
</evidence>
<evidence type="ECO:0000256" key="1">
    <source>
        <dbReference type="SAM" id="SignalP"/>
    </source>
</evidence>
<reference evidence="2 3" key="1">
    <citation type="submission" date="2024-06" db="EMBL/GenBank/DDBJ databases">
        <authorList>
            <person name="Chen R.Y."/>
        </authorList>
    </citation>
    <scope>NUCLEOTIDE SEQUENCE [LARGE SCALE GENOMIC DNA]</scope>
    <source>
        <strain evidence="2 3">D2</strain>
    </source>
</reference>
<dbReference type="RefSeq" id="WP_350402503.1">
    <property type="nucleotide sequence ID" value="NZ_JBELOE010000255.1"/>
</dbReference>